<dbReference type="InterPro" id="IPR014718">
    <property type="entry name" value="GH-type_carb-bd"/>
</dbReference>
<evidence type="ECO:0000256" key="1">
    <source>
        <dbReference type="SAM" id="Phobius"/>
    </source>
</evidence>
<dbReference type="Gene3D" id="2.70.98.10">
    <property type="match status" value="1"/>
</dbReference>
<protein>
    <submittedName>
        <fullName evidence="2">Uncharacterized protein</fullName>
    </submittedName>
</protein>
<accession>A0A1H4STY5</accession>
<keyword evidence="1" id="KW-0812">Transmembrane</keyword>
<name>A0A1H4STY5_9BACT</name>
<dbReference type="GO" id="GO:0030246">
    <property type="term" value="F:carbohydrate binding"/>
    <property type="evidence" value="ECO:0007669"/>
    <property type="project" value="InterPro"/>
</dbReference>
<sequence>MVAWHYSASLRFNVLAKFAGIGEMTPVNENQSEGRQRRRGMSLASSGLVTALLLAVVLGVLGVVWQAHLHGKIHKMTTPEIAPDTVVAARPGGQDVLHMMRNDHAEEMTPKFSSALLLPGAGMAVLQANLNVPGHGQVPVLVGTEETSLPEQLDPQTFAPRAGLQNSPISVRTQVPDGTGWGPFTELVMNHPAQNVSSDFLPDGSTANATFPAVPPAGTDGRVPPPSGIETKVTTTLSGRGLDLTIAATNHNDTPRALAISWHAHFAAPRAGLTGMIILPPEAVTPSASIGSAASRAAARTVPLGAGDVHQVFTNLKYSYLSQGPEMRLRNAADGYVLRMTAMTPSIRSMRVDAAKDGKGVAIDFSTASGDSPERARTVVAPHETLLWRVRVDVPSDPDDKSSTQ</sequence>
<keyword evidence="1" id="KW-0472">Membrane</keyword>
<reference evidence="2 3" key="1">
    <citation type="submission" date="2016-10" db="EMBL/GenBank/DDBJ databases">
        <authorList>
            <person name="de Groot N.N."/>
        </authorList>
    </citation>
    <scope>NUCLEOTIDE SEQUENCE [LARGE SCALE GENOMIC DNA]</scope>
    <source>
        <strain evidence="2 3">AB35.6</strain>
    </source>
</reference>
<dbReference type="AlphaFoldDB" id="A0A1H4STY5"/>
<keyword evidence="1" id="KW-1133">Transmembrane helix</keyword>
<evidence type="ECO:0000313" key="2">
    <source>
        <dbReference type="EMBL" id="SEC47566.1"/>
    </source>
</evidence>
<dbReference type="EMBL" id="FNSD01000001">
    <property type="protein sequence ID" value="SEC47566.1"/>
    <property type="molecule type" value="Genomic_DNA"/>
</dbReference>
<feature type="transmembrane region" description="Helical" evidence="1">
    <location>
        <begin position="43"/>
        <end position="65"/>
    </location>
</feature>
<organism evidence="2 3">
    <name type="scientific">Terriglobus roseus</name>
    <dbReference type="NCBI Taxonomy" id="392734"/>
    <lineage>
        <taxon>Bacteria</taxon>
        <taxon>Pseudomonadati</taxon>
        <taxon>Acidobacteriota</taxon>
        <taxon>Terriglobia</taxon>
        <taxon>Terriglobales</taxon>
        <taxon>Acidobacteriaceae</taxon>
        <taxon>Terriglobus</taxon>
    </lineage>
</organism>
<proteinExistence type="predicted"/>
<gene>
    <name evidence="2" type="ORF">SAMN05443244_3552</name>
</gene>
<dbReference type="Proteomes" id="UP000182409">
    <property type="component" value="Unassembled WGS sequence"/>
</dbReference>
<evidence type="ECO:0000313" key="3">
    <source>
        <dbReference type="Proteomes" id="UP000182409"/>
    </source>
</evidence>